<dbReference type="SUPFAM" id="SSF143865">
    <property type="entry name" value="CorA soluble domain-like"/>
    <property type="match status" value="1"/>
</dbReference>
<dbReference type="InterPro" id="IPR045861">
    <property type="entry name" value="CorA_cytoplasmic_dom"/>
</dbReference>
<keyword evidence="11" id="KW-1185">Reference proteome</keyword>
<dbReference type="SUPFAM" id="SSF144083">
    <property type="entry name" value="Magnesium transport protein CorA, transmembrane region"/>
    <property type="match status" value="1"/>
</dbReference>
<comment type="caution">
    <text evidence="10">The sequence shown here is derived from an EMBL/GenBank/DDBJ whole genome shotgun (WGS) entry which is preliminary data.</text>
</comment>
<dbReference type="AlphaFoldDB" id="A0AAW0ETR0"/>
<dbReference type="InterPro" id="IPR002523">
    <property type="entry name" value="MgTranspt_CorA/ZnTranspt_ZntB"/>
</dbReference>
<feature type="region of interest" description="Disordered" evidence="8">
    <location>
        <begin position="71"/>
        <end position="127"/>
    </location>
</feature>
<feature type="region of interest" description="Disordered" evidence="8">
    <location>
        <begin position="550"/>
        <end position="569"/>
    </location>
</feature>
<dbReference type="InterPro" id="IPR045863">
    <property type="entry name" value="CorA_TM1_TM2"/>
</dbReference>
<evidence type="ECO:0000256" key="8">
    <source>
        <dbReference type="SAM" id="MobiDB-lite"/>
    </source>
</evidence>
<gene>
    <name evidence="10" type="ORF">NESM_000580300</name>
</gene>
<name>A0AAW0ETR0_9TRYP</name>
<sequence length="757" mass="80251">MLLAGGPAGLWRRRCCGLCITASTGRRPRRFHVGASAQQHLTAATAAAPPLLSLPPRRLPPHRAALAEQRRGYVARPPDAQDACDTTQETPEPVERPQGEAAPSGEEEGHRESVERGGGDAAGRVLDSDVDGSLLTDALRHADDAASGAYRTALPWGNTTTTTTTAVGAAGDVTEAAATALEAEVAAHEGSDAALQGSAASVHDKAGGSAAGDGGGGTVGAAAAEAALVRRHVARWYVPGLEGDTAAAPPTRAATPGDNSVGAAPPRAAADGGGSSPSSSDSSSSSNSSNSPVSTVVTPTGGPDVSSGAVAHTASASPTTATDEVDEVEEVDEAESGELPKALLAAQVERTKRLKRVLMAALGSDFAKAGLSNDGVRTSFSVVNYQTIKQLTGLKRVPSKLLISCLVSPDSAYDWIDISMHPTATLSEYKEALQEVLLDLGMHRTMVEDSAEPMLLPQVTVAKGCHSLLLRYAIEAPPNKQMDSFQDLTNRFTVFMAPTRIVTVHRTQCSYVEELKLNWQQYLTGESGNTPGVQHLSGLLMSGRARALTATRSSGSSHDGTPHDASTSSSHGMQYLLYYFVKETVGTFTQAIAKCIVEFDRYEASLFNTQRNRSAMARDIYHIKRRASVYGRTLTLTQDAYSHVAASLHISTALVEYQEIMHDLAHVESLAEELNSNADSVLQLLFQLSSYQVNELMRVLTLFSAFFIPLSFIASVYGMNFEDLPMLHSPNGGAFCVALMCTVASCIFMWFRANRFI</sequence>
<comment type="similarity">
    <text evidence="2">Belongs to the CorA metal ion transporter (MIT) (TC 1.A.35) family.</text>
</comment>
<dbReference type="Pfam" id="PF01544">
    <property type="entry name" value="CorA"/>
    <property type="match status" value="1"/>
</dbReference>
<evidence type="ECO:0000256" key="6">
    <source>
        <dbReference type="ARBA" id="ARBA00022989"/>
    </source>
</evidence>
<dbReference type="Proteomes" id="UP001430356">
    <property type="component" value="Unassembled WGS sequence"/>
</dbReference>
<dbReference type="GO" id="GO:0050897">
    <property type="term" value="F:cobalt ion binding"/>
    <property type="evidence" value="ECO:0007669"/>
    <property type="project" value="TreeGrafter"/>
</dbReference>
<evidence type="ECO:0000256" key="7">
    <source>
        <dbReference type="ARBA" id="ARBA00023136"/>
    </source>
</evidence>
<dbReference type="GO" id="GO:0000287">
    <property type="term" value="F:magnesium ion binding"/>
    <property type="evidence" value="ECO:0007669"/>
    <property type="project" value="TreeGrafter"/>
</dbReference>
<dbReference type="GO" id="GO:0005886">
    <property type="term" value="C:plasma membrane"/>
    <property type="evidence" value="ECO:0007669"/>
    <property type="project" value="UniProtKB-SubCell"/>
</dbReference>
<protein>
    <submittedName>
        <fullName evidence="10">CorA-like Mg2+ transporter protein</fullName>
    </submittedName>
</protein>
<feature type="region of interest" description="Disordered" evidence="8">
    <location>
        <begin position="242"/>
        <end position="336"/>
    </location>
</feature>
<keyword evidence="6 9" id="KW-1133">Transmembrane helix</keyword>
<comment type="subcellular location">
    <subcellularLocation>
        <location evidence="1">Cell membrane</location>
        <topology evidence="1">Multi-pass membrane protein</topology>
    </subcellularLocation>
</comment>
<evidence type="ECO:0000313" key="11">
    <source>
        <dbReference type="Proteomes" id="UP001430356"/>
    </source>
</evidence>
<feature type="region of interest" description="Disordered" evidence="8">
    <location>
        <begin position="192"/>
        <end position="216"/>
    </location>
</feature>
<dbReference type="GO" id="GO:0015087">
    <property type="term" value="F:cobalt ion transmembrane transporter activity"/>
    <property type="evidence" value="ECO:0007669"/>
    <property type="project" value="TreeGrafter"/>
</dbReference>
<feature type="compositionally biased region" description="Low complexity" evidence="8">
    <location>
        <begin position="245"/>
        <end position="322"/>
    </location>
</feature>
<organism evidence="10 11">
    <name type="scientific">Novymonas esmeraldas</name>
    <dbReference type="NCBI Taxonomy" id="1808958"/>
    <lineage>
        <taxon>Eukaryota</taxon>
        <taxon>Discoba</taxon>
        <taxon>Euglenozoa</taxon>
        <taxon>Kinetoplastea</taxon>
        <taxon>Metakinetoplastina</taxon>
        <taxon>Trypanosomatida</taxon>
        <taxon>Trypanosomatidae</taxon>
        <taxon>Novymonas</taxon>
    </lineage>
</organism>
<dbReference type="PANTHER" id="PTHR46494">
    <property type="entry name" value="CORA FAMILY METAL ION TRANSPORTER (EUROFUNG)"/>
    <property type="match status" value="1"/>
</dbReference>
<feature type="transmembrane region" description="Helical" evidence="9">
    <location>
        <begin position="699"/>
        <end position="720"/>
    </location>
</feature>
<evidence type="ECO:0000256" key="1">
    <source>
        <dbReference type="ARBA" id="ARBA00004651"/>
    </source>
</evidence>
<feature type="compositionally biased region" description="Basic and acidic residues" evidence="8">
    <location>
        <begin position="107"/>
        <end position="118"/>
    </location>
</feature>
<evidence type="ECO:0000256" key="5">
    <source>
        <dbReference type="ARBA" id="ARBA00022692"/>
    </source>
</evidence>
<feature type="compositionally biased region" description="Acidic residues" evidence="8">
    <location>
        <begin position="323"/>
        <end position="336"/>
    </location>
</feature>
<dbReference type="Gene3D" id="1.20.58.340">
    <property type="entry name" value="Magnesium transport protein CorA, transmembrane region"/>
    <property type="match status" value="2"/>
</dbReference>
<keyword evidence="5 9" id="KW-0812">Transmembrane</keyword>
<evidence type="ECO:0000256" key="3">
    <source>
        <dbReference type="ARBA" id="ARBA00022448"/>
    </source>
</evidence>
<dbReference type="PANTHER" id="PTHR46494:SF1">
    <property type="entry name" value="CORA FAMILY METAL ION TRANSPORTER (EUROFUNG)"/>
    <property type="match status" value="1"/>
</dbReference>
<evidence type="ECO:0000256" key="4">
    <source>
        <dbReference type="ARBA" id="ARBA00022475"/>
    </source>
</evidence>
<keyword evidence="4" id="KW-1003">Cell membrane</keyword>
<dbReference type="GO" id="GO:0015095">
    <property type="term" value="F:magnesium ion transmembrane transporter activity"/>
    <property type="evidence" value="ECO:0007669"/>
    <property type="project" value="TreeGrafter"/>
</dbReference>
<keyword evidence="7 9" id="KW-0472">Membrane</keyword>
<keyword evidence="3" id="KW-0813">Transport</keyword>
<evidence type="ECO:0000256" key="9">
    <source>
        <dbReference type="SAM" id="Phobius"/>
    </source>
</evidence>
<dbReference type="EMBL" id="JAECZO010000076">
    <property type="protein sequence ID" value="KAK7196430.1"/>
    <property type="molecule type" value="Genomic_DNA"/>
</dbReference>
<feature type="transmembrane region" description="Helical" evidence="9">
    <location>
        <begin position="732"/>
        <end position="751"/>
    </location>
</feature>
<reference evidence="10 11" key="1">
    <citation type="journal article" date="2021" name="MBio">
        <title>A New Model Trypanosomatid, Novymonas esmeraldas: Genomic Perception of Its 'Candidatus Pandoraea novymonadis' Endosymbiont.</title>
        <authorList>
            <person name="Zakharova A."/>
            <person name="Saura A."/>
            <person name="Butenko A."/>
            <person name="Podesvova L."/>
            <person name="Warmusova S."/>
            <person name="Kostygov A.Y."/>
            <person name="Nenarokova A."/>
            <person name="Lukes J."/>
            <person name="Opperdoes F.R."/>
            <person name="Yurchenko V."/>
        </authorList>
    </citation>
    <scope>NUCLEOTIDE SEQUENCE [LARGE SCALE GENOMIC DNA]</scope>
    <source>
        <strain evidence="10 11">E262AT.01</strain>
    </source>
</reference>
<evidence type="ECO:0000256" key="2">
    <source>
        <dbReference type="ARBA" id="ARBA00009765"/>
    </source>
</evidence>
<proteinExistence type="inferred from homology"/>
<evidence type="ECO:0000313" key="10">
    <source>
        <dbReference type="EMBL" id="KAK7196430.1"/>
    </source>
</evidence>
<accession>A0AAW0ETR0</accession>